<comment type="caution">
    <text evidence="1">The sequence shown here is derived from an EMBL/GenBank/DDBJ whole genome shotgun (WGS) entry which is preliminary data.</text>
</comment>
<dbReference type="EMBL" id="BMAW01043229">
    <property type="protein sequence ID" value="GFS38286.1"/>
    <property type="molecule type" value="Genomic_DNA"/>
</dbReference>
<organism evidence="1 2">
    <name type="scientific">Nephila pilipes</name>
    <name type="common">Giant wood spider</name>
    <name type="synonym">Nephila maculata</name>
    <dbReference type="NCBI Taxonomy" id="299642"/>
    <lineage>
        <taxon>Eukaryota</taxon>
        <taxon>Metazoa</taxon>
        <taxon>Ecdysozoa</taxon>
        <taxon>Arthropoda</taxon>
        <taxon>Chelicerata</taxon>
        <taxon>Arachnida</taxon>
        <taxon>Araneae</taxon>
        <taxon>Araneomorphae</taxon>
        <taxon>Entelegynae</taxon>
        <taxon>Araneoidea</taxon>
        <taxon>Nephilidae</taxon>
        <taxon>Nephila</taxon>
    </lineage>
</organism>
<name>A0A8X6IBI7_NEPPI</name>
<sequence length="132" mass="14717">MKELGKYKILYTHHAAGKNESSLRPGRTFGGYSRNRLDCQSVVADESKLISCSSSDKSISVAMARFVSVDPFSLGNVERSPMSCEKCYTGQIKWREKKLGKARLLSATSDEFSLHSPMLRFEYEGIDAIPIS</sequence>
<reference evidence="1" key="1">
    <citation type="submission" date="2020-08" db="EMBL/GenBank/DDBJ databases">
        <title>Multicomponent nature underlies the extraordinary mechanical properties of spider dragline silk.</title>
        <authorList>
            <person name="Kono N."/>
            <person name="Nakamura H."/>
            <person name="Mori M."/>
            <person name="Yoshida Y."/>
            <person name="Ohtoshi R."/>
            <person name="Malay A.D."/>
            <person name="Moran D.A.P."/>
            <person name="Tomita M."/>
            <person name="Numata K."/>
            <person name="Arakawa K."/>
        </authorList>
    </citation>
    <scope>NUCLEOTIDE SEQUENCE</scope>
</reference>
<proteinExistence type="predicted"/>
<keyword evidence="2" id="KW-1185">Reference proteome</keyword>
<gene>
    <name evidence="1" type="ORF">NPIL_594591</name>
</gene>
<dbReference type="AlphaFoldDB" id="A0A8X6IBI7"/>
<dbReference type="Proteomes" id="UP000887013">
    <property type="component" value="Unassembled WGS sequence"/>
</dbReference>
<evidence type="ECO:0000313" key="1">
    <source>
        <dbReference type="EMBL" id="GFS38286.1"/>
    </source>
</evidence>
<accession>A0A8X6IBI7</accession>
<evidence type="ECO:0000313" key="2">
    <source>
        <dbReference type="Proteomes" id="UP000887013"/>
    </source>
</evidence>
<protein>
    <submittedName>
        <fullName evidence="1">Uncharacterized protein</fullName>
    </submittedName>
</protein>